<dbReference type="GeneID" id="28998145"/>
<dbReference type="InParanoid" id="A0A162TBC9"/>
<dbReference type="VEuPathDB" id="FungiDB:PHYBLDRAFT_174372"/>
<dbReference type="AlphaFoldDB" id="A0A162TBC9"/>
<organism evidence="1 2">
    <name type="scientific">Phycomyces blakesleeanus (strain ATCC 8743b / DSM 1359 / FGSC 10004 / NBRC 33097 / NRRL 1555)</name>
    <dbReference type="NCBI Taxonomy" id="763407"/>
    <lineage>
        <taxon>Eukaryota</taxon>
        <taxon>Fungi</taxon>
        <taxon>Fungi incertae sedis</taxon>
        <taxon>Mucoromycota</taxon>
        <taxon>Mucoromycotina</taxon>
        <taxon>Mucoromycetes</taxon>
        <taxon>Mucorales</taxon>
        <taxon>Phycomycetaceae</taxon>
        <taxon>Phycomyces</taxon>
    </lineage>
</organism>
<keyword evidence="2" id="KW-1185">Reference proteome</keyword>
<dbReference type="Proteomes" id="UP000077315">
    <property type="component" value="Unassembled WGS sequence"/>
</dbReference>
<accession>A0A162TBC9</accession>
<dbReference type="RefSeq" id="XP_018285372.1">
    <property type="nucleotide sequence ID" value="XM_018437239.1"/>
</dbReference>
<proteinExistence type="predicted"/>
<gene>
    <name evidence="1" type="ORF">PHYBLDRAFT_174372</name>
</gene>
<reference evidence="2" key="1">
    <citation type="submission" date="2015-06" db="EMBL/GenBank/DDBJ databases">
        <title>Expansion of signal transduction pathways in fungi by whole-genome duplication.</title>
        <authorList>
            <consortium name="DOE Joint Genome Institute"/>
            <person name="Corrochano L.M."/>
            <person name="Kuo A."/>
            <person name="Marcet-Houben M."/>
            <person name="Polaino S."/>
            <person name="Salamov A."/>
            <person name="Villalobos J.M."/>
            <person name="Alvarez M.I."/>
            <person name="Avalos J."/>
            <person name="Benito E.P."/>
            <person name="Benoit I."/>
            <person name="Burger G."/>
            <person name="Camino L.P."/>
            <person name="Canovas D."/>
            <person name="Cerda-Olmedo E."/>
            <person name="Cheng J.-F."/>
            <person name="Dominguez A."/>
            <person name="Elias M."/>
            <person name="Eslava A.P."/>
            <person name="Glaser F."/>
            <person name="Grimwood J."/>
            <person name="Gutierrez G."/>
            <person name="Heitman J."/>
            <person name="Henrissat B."/>
            <person name="Iturriaga E.A."/>
            <person name="Lang B.F."/>
            <person name="Lavin J.L."/>
            <person name="Lee S."/>
            <person name="Li W."/>
            <person name="Lindquist E."/>
            <person name="Lopez-Garcia S."/>
            <person name="Luque E.M."/>
            <person name="Marcos A.T."/>
            <person name="Martin J."/>
            <person name="McCluskey K."/>
            <person name="Medina H.R."/>
            <person name="Miralles-Duran A."/>
            <person name="Miyazaki A."/>
            <person name="Munoz-Torres E."/>
            <person name="Oguiza J.A."/>
            <person name="Ohm R."/>
            <person name="Olmedo M."/>
            <person name="Orejas M."/>
            <person name="Ortiz-Castellanos L."/>
            <person name="Pisabarro A.G."/>
            <person name="Rodriguez-Romero J."/>
            <person name="Ruiz-Herrera J."/>
            <person name="Ruiz-Vazquez R."/>
            <person name="Sanz C."/>
            <person name="Schackwitz W."/>
            <person name="Schmutz J."/>
            <person name="Shahriari M."/>
            <person name="Shelest E."/>
            <person name="Silva-Franco F."/>
            <person name="Soanes D."/>
            <person name="Syed K."/>
            <person name="Tagua V.G."/>
            <person name="Talbot N.J."/>
            <person name="Thon M."/>
            <person name="De vries R.P."/>
            <person name="Wiebenga A."/>
            <person name="Yadav J.S."/>
            <person name="Braun E.L."/>
            <person name="Baker S."/>
            <person name="Garre V."/>
            <person name="Horwitz B."/>
            <person name="Torres-Martinez S."/>
            <person name="Idnurm A."/>
            <person name="Herrera-Estrella A."/>
            <person name="Gabaldon T."/>
            <person name="Grigoriev I.V."/>
        </authorList>
    </citation>
    <scope>NUCLEOTIDE SEQUENCE [LARGE SCALE GENOMIC DNA]</scope>
    <source>
        <strain evidence="2">NRRL 1555(-)</strain>
    </source>
</reference>
<dbReference type="EMBL" id="KV441024">
    <property type="protein sequence ID" value="OAD67332.1"/>
    <property type="molecule type" value="Genomic_DNA"/>
</dbReference>
<evidence type="ECO:0000313" key="1">
    <source>
        <dbReference type="EMBL" id="OAD67332.1"/>
    </source>
</evidence>
<name>A0A162TBC9_PHYB8</name>
<protein>
    <submittedName>
        <fullName evidence="1">Uncharacterized protein</fullName>
    </submittedName>
</protein>
<sequence>MNTLTNIAIKFSMQIGSRRFKDCVYAYVCIASVVSPETIILDIINQIAFKYFSNVKLINIQLPIYNLPMIKATLYRESGSVFDHVGYLEDFLKDQKEYKVKRTNECESRILFLP</sequence>
<evidence type="ECO:0000313" key="2">
    <source>
        <dbReference type="Proteomes" id="UP000077315"/>
    </source>
</evidence>